<sequence>MALMTTDRATILPENPPPSTSIYVLANEILIEIFKKGAEAWALSKNAQSTVPFPILVSEVCSHWRAVALDAPELWKTVYLPLHLEIPSTWDPYTWVSTWIQRAKTIPITVVLDIPGDPPHIEEICLSQVIPLIVKASPVVSVRRLDIRYHQEGISREVILQTFQEFFDSPHRLTFEQLSLYFSGTSFRNAVMLTGSTCPWGHTVMDQMPVFRVSKLRLRGIIINPLQFPNLTSLTIFDLLANHKDIEALFATSPNLTHLTLRDFRMAPQSSLTIGNTVCLQSLQTLAIRFDTTSPNSAYPLSYLHLPNLKYLELDGNLTLSVSQVLCESPSADQLEILVLSNFKHSFRSPSPTASYTLHSVKHIRLINVRLSECMSPSPTSMSIQTSLLDWPALQTLAMNATLARDVIDLLNFPHPHIRTVYLTPAAQHHLTHNTGRNGHHLTRNTGRNEGNDTFYLKFPLISARDIRCPDVKKRDEANIAAASYNKRFNVKDFDPMIHSCLLEDPEEPGFLSEII</sequence>
<accession>B0DD14</accession>
<dbReference type="InterPro" id="IPR032675">
    <property type="entry name" value="LRR_dom_sf"/>
</dbReference>
<dbReference type="GeneID" id="6077446"/>
<dbReference type="Gene3D" id="3.80.10.10">
    <property type="entry name" value="Ribonuclease Inhibitor"/>
    <property type="match status" value="1"/>
</dbReference>
<dbReference type="InParanoid" id="B0DD14"/>
<dbReference type="OrthoDB" id="3048040at2759"/>
<evidence type="ECO:0000313" key="1">
    <source>
        <dbReference type="EMBL" id="EDR07394.1"/>
    </source>
</evidence>
<proteinExistence type="predicted"/>
<evidence type="ECO:0000313" key="2">
    <source>
        <dbReference type="Proteomes" id="UP000001194"/>
    </source>
</evidence>
<dbReference type="Gene3D" id="1.20.1280.50">
    <property type="match status" value="1"/>
</dbReference>
<dbReference type="SUPFAM" id="SSF52047">
    <property type="entry name" value="RNI-like"/>
    <property type="match status" value="1"/>
</dbReference>
<protein>
    <submittedName>
        <fullName evidence="1">Predicted protein</fullName>
    </submittedName>
</protein>
<name>B0DD14_LACBS</name>
<dbReference type="AlphaFoldDB" id="B0DD14"/>
<dbReference type="RefSeq" id="XP_001881786.1">
    <property type="nucleotide sequence ID" value="XM_001881751.1"/>
</dbReference>
<keyword evidence="2" id="KW-1185">Reference proteome</keyword>
<dbReference type="KEGG" id="lbc:LACBIDRAFT_327866"/>
<dbReference type="Proteomes" id="UP000001194">
    <property type="component" value="Unassembled WGS sequence"/>
</dbReference>
<gene>
    <name evidence="1" type="ORF">LACBIDRAFT_327866</name>
</gene>
<organism evidence="2">
    <name type="scientific">Laccaria bicolor (strain S238N-H82 / ATCC MYA-4686)</name>
    <name type="common">Bicoloured deceiver</name>
    <name type="synonym">Laccaria laccata var. bicolor</name>
    <dbReference type="NCBI Taxonomy" id="486041"/>
    <lineage>
        <taxon>Eukaryota</taxon>
        <taxon>Fungi</taxon>
        <taxon>Dikarya</taxon>
        <taxon>Basidiomycota</taxon>
        <taxon>Agaricomycotina</taxon>
        <taxon>Agaricomycetes</taxon>
        <taxon>Agaricomycetidae</taxon>
        <taxon>Agaricales</taxon>
        <taxon>Agaricineae</taxon>
        <taxon>Hydnangiaceae</taxon>
        <taxon>Laccaria</taxon>
    </lineage>
</organism>
<dbReference type="EMBL" id="DS547104">
    <property type="protein sequence ID" value="EDR07394.1"/>
    <property type="molecule type" value="Genomic_DNA"/>
</dbReference>
<reference evidence="1 2" key="1">
    <citation type="journal article" date="2008" name="Nature">
        <title>The genome of Laccaria bicolor provides insights into mycorrhizal symbiosis.</title>
        <authorList>
            <person name="Martin F."/>
            <person name="Aerts A."/>
            <person name="Ahren D."/>
            <person name="Brun A."/>
            <person name="Danchin E.G.J."/>
            <person name="Duchaussoy F."/>
            <person name="Gibon J."/>
            <person name="Kohler A."/>
            <person name="Lindquist E."/>
            <person name="Pereda V."/>
            <person name="Salamov A."/>
            <person name="Shapiro H.J."/>
            <person name="Wuyts J."/>
            <person name="Blaudez D."/>
            <person name="Buee M."/>
            <person name="Brokstein P."/>
            <person name="Canbaeck B."/>
            <person name="Cohen D."/>
            <person name="Courty P.E."/>
            <person name="Coutinho P.M."/>
            <person name="Delaruelle C."/>
            <person name="Detter J.C."/>
            <person name="Deveau A."/>
            <person name="DiFazio S."/>
            <person name="Duplessis S."/>
            <person name="Fraissinet-Tachet L."/>
            <person name="Lucic E."/>
            <person name="Frey-Klett P."/>
            <person name="Fourrey C."/>
            <person name="Feussner I."/>
            <person name="Gay G."/>
            <person name="Grimwood J."/>
            <person name="Hoegger P.J."/>
            <person name="Jain P."/>
            <person name="Kilaru S."/>
            <person name="Labbe J."/>
            <person name="Lin Y.C."/>
            <person name="Legue V."/>
            <person name="Le Tacon F."/>
            <person name="Marmeisse R."/>
            <person name="Melayah D."/>
            <person name="Montanini B."/>
            <person name="Muratet M."/>
            <person name="Nehls U."/>
            <person name="Niculita-Hirzel H."/>
            <person name="Oudot-Le Secq M.P."/>
            <person name="Peter M."/>
            <person name="Quesneville H."/>
            <person name="Rajashekar B."/>
            <person name="Reich M."/>
            <person name="Rouhier N."/>
            <person name="Schmutz J."/>
            <person name="Yin T."/>
            <person name="Chalot M."/>
            <person name="Henrissat B."/>
            <person name="Kuees U."/>
            <person name="Lucas S."/>
            <person name="Van de Peer Y."/>
            <person name="Podila G.K."/>
            <person name="Polle A."/>
            <person name="Pukkila P.J."/>
            <person name="Richardson P.M."/>
            <person name="Rouze P."/>
            <person name="Sanders I.R."/>
            <person name="Stajich J.E."/>
            <person name="Tunlid A."/>
            <person name="Tuskan G."/>
            <person name="Grigoriev I.V."/>
        </authorList>
    </citation>
    <scope>NUCLEOTIDE SEQUENCE [LARGE SCALE GENOMIC DNA]</scope>
    <source>
        <strain evidence="2">S238N-H82 / ATCC MYA-4686</strain>
    </source>
</reference>
<dbReference type="HOGENOM" id="CLU_510963_0_0_1"/>